<evidence type="ECO:0000313" key="3">
    <source>
        <dbReference type="Proteomes" id="UP000229757"/>
    </source>
</evidence>
<dbReference type="AlphaFoldDB" id="A0A2K8KSC1"/>
<protein>
    <recommendedName>
        <fullName evidence="4">Outer membrane protein assembly factor BamC</fullName>
    </recommendedName>
</protein>
<keyword evidence="1" id="KW-0732">Signal</keyword>
<dbReference type="KEGG" id="rfo:REIFOR_01039"/>
<dbReference type="Proteomes" id="UP000229757">
    <property type="component" value="Chromosome"/>
</dbReference>
<feature type="signal peptide" evidence="1">
    <location>
        <begin position="1"/>
        <end position="20"/>
    </location>
</feature>
<evidence type="ECO:0000313" key="2">
    <source>
        <dbReference type="EMBL" id="ATX76194.1"/>
    </source>
</evidence>
<gene>
    <name evidence="2" type="ORF">REIFOR_01039</name>
</gene>
<evidence type="ECO:0008006" key="4">
    <source>
        <dbReference type="Google" id="ProtNLM"/>
    </source>
</evidence>
<name>A0A2K8KSC1_9GAMM</name>
<accession>A0A2K8KSC1</accession>
<dbReference type="InterPro" id="IPR042268">
    <property type="entry name" value="BamC_C"/>
</dbReference>
<dbReference type="PROSITE" id="PS51257">
    <property type="entry name" value="PROKAR_LIPOPROTEIN"/>
    <property type="match status" value="1"/>
</dbReference>
<reference evidence="2 3" key="1">
    <citation type="journal article" date="2017" name="Environ. Microbiol.">
        <title>Genomic and physiological analyses of 'Reinekea forsetii' reveal a versatile opportunistic lifestyle during spring algae blooms.</title>
        <authorList>
            <person name="Avci B."/>
            <person name="Hahnke R.L."/>
            <person name="Chafee M."/>
            <person name="Fischer T."/>
            <person name="Gruber-Vodicka H."/>
            <person name="Tegetmeyer H.E."/>
            <person name="Harder J."/>
            <person name="Fuchs B.M."/>
            <person name="Amann R.I."/>
            <person name="Teeling H."/>
        </authorList>
    </citation>
    <scope>NUCLEOTIDE SEQUENCE [LARGE SCALE GENOMIC DNA]</scope>
    <source>
        <strain evidence="2 3">Hel1_31_D35</strain>
    </source>
</reference>
<sequence length="189" mass="20408">MCFVRSTLLLLVWLSLVGCGGNTQIIQYQAPAESAGDWYPIPADAPDFAVLAAPVIPRLVAPTAVNEPAALAGSLLVSKMTDSLGNSSLRFNRETSTTWELVDTALSELGFANLDKDRSKYRFVMPASDQKKGPIAKIFANKKDELFLLLIPQGTETLVVVEGVGDEIPDLSQSEAILSKLYAHFQNPG</sequence>
<organism evidence="2 3">
    <name type="scientific">Reinekea forsetii</name>
    <dbReference type="NCBI Taxonomy" id="1336806"/>
    <lineage>
        <taxon>Bacteria</taxon>
        <taxon>Pseudomonadati</taxon>
        <taxon>Pseudomonadota</taxon>
        <taxon>Gammaproteobacteria</taxon>
        <taxon>Oceanospirillales</taxon>
        <taxon>Saccharospirillaceae</taxon>
        <taxon>Reinekea</taxon>
    </lineage>
</organism>
<dbReference type="Gene3D" id="3.30.310.170">
    <property type="entry name" value="Outer membrane protein assembly factor BamC"/>
    <property type="match status" value="1"/>
</dbReference>
<feature type="chain" id="PRO_5014616417" description="Outer membrane protein assembly factor BamC" evidence="1">
    <location>
        <begin position="21"/>
        <end position="189"/>
    </location>
</feature>
<evidence type="ECO:0000256" key="1">
    <source>
        <dbReference type="SAM" id="SignalP"/>
    </source>
</evidence>
<keyword evidence="3" id="KW-1185">Reference proteome</keyword>
<proteinExistence type="predicted"/>
<dbReference type="EMBL" id="CP011797">
    <property type="protein sequence ID" value="ATX76194.1"/>
    <property type="molecule type" value="Genomic_DNA"/>
</dbReference>